<protein>
    <submittedName>
        <fullName evidence="1">Uncharacterized protein</fullName>
    </submittedName>
</protein>
<name>A0A8T1MFF4_CLOSI</name>
<keyword evidence="2" id="KW-1185">Reference proteome</keyword>
<organism evidence="1 2">
    <name type="scientific">Clonorchis sinensis</name>
    <name type="common">Chinese liver fluke</name>
    <dbReference type="NCBI Taxonomy" id="79923"/>
    <lineage>
        <taxon>Eukaryota</taxon>
        <taxon>Metazoa</taxon>
        <taxon>Spiralia</taxon>
        <taxon>Lophotrochozoa</taxon>
        <taxon>Platyhelminthes</taxon>
        <taxon>Trematoda</taxon>
        <taxon>Digenea</taxon>
        <taxon>Opisthorchiida</taxon>
        <taxon>Opisthorchiata</taxon>
        <taxon>Opisthorchiidae</taxon>
        <taxon>Clonorchis</taxon>
    </lineage>
</organism>
<dbReference type="AlphaFoldDB" id="A0A8T1MFF4"/>
<evidence type="ECO:0000313" key="1">
    <source>
        <dbReference type="EMBL" id="KAG5447903.1"/>
    </source>
</evidence>
<gene>
    <name evidence="1" type="ORF">CSKR_200626</name>
</gene>
<dbReference type="EMBL" id="NIRI02000042">
    <property type="protein sequence ID" value="KAG5447903.1"/>
    <property type="molecule type" value="Genomic_DNA"/>
</dbReference>
<dbReference type="Proteomes" id="UP000286415">
    <property type="component" value="Unassembled WGS sequence"/>
</dbReference>
<accession>A0A8T1MFF4</accession>
<reference evidence="1 2" key="2">
    <citation type="journal article" date="2021" name="Genomics">
        <title>High-quality reference genome for Clonorchis sinensis.</title>
        <authorList>
            <person name="Young N.D."/>
            <person name="Stroehlein A.J."/>
            <person name="Kinkar L."/>
            <person name="Wang T."/>
            <person name="Sohn W.M."/>
            <person name="Chang B.C.H."/>
            <person name="Kaur P."/>
            <person name="Weisz D."/>
            <person name="Dudchenko O."/>
            <person name="Aiden E.L."/>
            <person name="Korhonen P.K."/>
            <person name="Gasser R.B."/>
        </authorList>
    </citation>
    <scope>NUCLEOTIDE SEQUENCE [LARGE SCALE GENOMIC DNA]</scope>
    <source>
        <strain evidence="1">Cs-k2</strain>
    </source>
</reference>
<sequence length="134" mass="15496">MIMQDKREYRSHYLKRRLLMNGMCNIGPGHIKRFISCEEILYSQIFHYSGVSSRLQEVSGDSSCSLKQLHTSAYEKTALCLFVRSYSGEFLDMSPPDYLKSLLYQFVFLTRPGVLEERNCSSSLFVVVLGDRFV</sequence>
<proteinExistence type="predicted"/>
<evidence type="ECO:0000313" key="2">
    <source>
        <dbReference type="Proteomes" id="UP000286415"/>
    </source>
</evidence>
<comment type="caution">
    <text evidence="1">The sequence shown here is derived from an EMBL/GenBank/DDBJ whole genome shotgun (WGS) entry which is preliminary data.</text>
</comment>
<reference evidence="1 2" key="1">
    <citation type="journal article" date="2018" name="Biotechnol. Adv.">
        <title>Improved genomic resources and new bioinformatic workflow for the carcinogenic parasite Clonorchis sinensis: Biotechnological implications.</title>
        <authorList>
            <person name="Wang D."/>
            <person name="Korhonen P.K."/>
            <person name="Gasser R.B."/>
            <person name="Young N.D."/>
        </authorList>
    </citation>
    <scope>NUCLEOTIDE SEQUENCE [LARGE SCALE GENOMIC DNA]</scope>
    <source>
        <strain evidence="1">Cs-k2</strain>
    </source>
</reference>